<sequence length="297" mass="32944">MPSEAATLLTLPTELRNQIYTYIFAPHPADTPDIPTAQKAPLACNFDASNASTYLLPSQSNAHSTLDLRVLRTCHQIASEAHLLALSLTTFHLTGDTAYPDHFDHLSRPLSPTKLASIRRLTLTARIAHLRALNEAWAGLPFGHPSLDLDCLTLIPRRPDCSNTAYAEVADLSQSHSLAYILAETLKGLRNVRMLEVRNQGCFNDVVWRILYRSLVYRIWRWGGEECGLRFECAPDTEGPDGERDAWFRVRIQQPLREDGGGKGGEEEEGKGKEVGEEVFRLAGGEMPEPNVVGFGP</sequence>
<dbReference type="Pfam" id="PF24864">
    <property type="entry name" value="DUF7730"/>
    <property type="match status" value="1"/>
</dbReference>
<accession>A0A9W7SJF0</accession>
<name>A0A9W7SJF0_9PEZI</name>
<protein>
    <recommendedName>
        <fullName evidence="2">DUF7730 domain-containing protein</fullName>
    </recommendedName>
</protein>
<feature type="domain" description="DUF7730" evidence="2">
    <location>
        <begin position="5"/>
        <end position="134"/>
    </location>
</feature>
<keyword evidence="4" id="KW-1185">Reference proteome</keyword>
<feature type="region of interest" description="Disordered" evidence="1">
    <location>
        <begin position="254"/>
        <end position="274"/>
    </location>
</feature>
<evidence type="ECO:0000313" key="3">
    <source>
        <dbReference type="EMBL" id="KAH9815728.1"/>
    </source>
</evidence>
<organism evidence="3 4">
    <name type="scientific">Teratosphaeria destructans</name>
    <dbReference type="NCBI Taxonomy" id="418781"/>
    <lineage>
        <taxon>Eukaryota</taxon>
        <taxon>Fungi</taxon>
        <taxon>Dikarya</taxon>
        <taxon>Ascomycota</taxon>
        <taxon>Pezizomycotina</taxon>
        <taxon>Dothideomycetes</taxon>
        <taxon>Dothideomycetidae</taxon>
        <taxon>Mycosphaerellales</taxon>
        <taxon>Teratosphaeriaceae</taxon>
        <taxon>Teratosphaeria</taxon>
    </lineage>
</organism>
<dbReference type="InterPro" id="IPR056632">
    <property type="entry name" value="DUF7730"/>
</dbReference>
<dbReference type="InterPro" id="IPR038883">
    <property type="entry name" value="AN11006-like"/>
</dbReference>
<dbReference type="OrthoDB" id="5413827at2759"/>
<dbReference type="PANTHER" id="PTHR42085">
    <property type="entry name" value="F-BOX DOMAIN-CONTAINING PROTEIN"/>
    <property type="match status" value="1"/>
</dbReference>
<evidence type="ECO:0000313" key="4">
    <source>
        <dbReference type="Proteomes" id="UP001138500"/>
    </source>
</evidence>
<dbReference type="Proteomes" id="UP001138500">
    <property type="component" value="Unassembled WGS sequence"/>
</dbReference>
<evidence type="ECO:0000259" key="2">
    <source>
        <dbReference type="Pfam" id="PF24864"/>
    </source>
</evidence>
<dbReference type="EMBL" id="RIBY02002422">
    <property type="protein sequence ID" value="KAH9815728.1"/>
    <property type="molecule type" value="Genomic_DNA"/>
</dbReference>
<reference evidence="3 4" key="1">
    <citation type="journal article" date="2018" name="IMA Fungus">
        <title>IMA Genome-F 10: Nine draft genome sequences of Claviceps purpurea s.lat., including C. arundinis, C. humidiphila, and C. cf. spartinae, pseudomolecules for the pitch canker pathogen Fusarium circinatum, draft genome of Davidsoniella eucalypti, Grosmannia galeiformis, Quambalaria eucalypti, and Teratosphaeria destructans.</title>
        <authorList>
            <person name="Wingfield B.D."/>
            <person name="Liu M."/>
            <person name="Nguyen H.D."/>
            <person name="Lane F.A."/>
            <person name="Morgan S.W."/>
            <person name="De Vos L."/>
            <person name="Wilken P.M."/>
            <person name="Duong T.A."/>
            <person name="Aylward J."/>
            <person name="Coetzee M.P."/>
            <person name="Dadej K."/>
            <person name="De Beer Z.W."/>
            <person name="Findlay W."/>
            <person name="Havenga M."/>
            <person name="Kolarik M."/>
            <person name="Menzies J.G."/>
            <person name="Naidoo K."/>
            <person name="Pochopski O."/>
            <person name="Shoukouhi P."/>
            <person name="Santana Q.C."/>
            <person name="Seifert K.A."/>
            <person name="Soal N."/>
            <person name="Steenkamp E.T."/>
            <person name="Tatham C.T."/>
            <person name="van der Nest M.A."/>
            <person name="Wingfield M.J."/>
        </authorList>
    </citation>
    <scope>NUCLEOTIDE SEQUENCE [LARGE SCALE GENOMIC DNA]</scope>
    <source>
        <strain evidence="3">CMW44962</strain>
    </source>
</reference>
<reference evidence="3 4" key="2">
    <citation type="journal article" date="2021" name="Curr. Genet.">
        <title>Genetic response to nitrogen starvation in the aggressive Eucalyptus foliar pathogen Teratosphaeria destructans.</title>
        <authorList>
            <person name="Havenga M."/>
            <person name="Wingfield B.D."/>
            <person name="Wingfield M.J."/>
            <person name="Dreyer L.L."/>
            <person name="Roets F."/>
            <person name="Aylward J."/>
        </authorList>
    </citation>
    <scope>NUCLEOTIDE SEQUENCE [LARGE SCALE GENOMIC DNA]</scope>
    <source>
        <strain evidence="3">CMW44962</strain>
    </source>
</reference>
<gene>
    <name evidence="3" type="ORF">Tdes44962_MAKER00976</name>
</gene>
<feature type="compositionally biased region" description="Basic and acidic residues" evidence="1">
    <location>
        <begin position="256"/>
        <end position="274"/>
    </location>
</feature>
<proteinExistence type="predicted"/>
<dbReference type="PANTHER" id="PTHR42085:SF1">
    <property type="entry name" value="F-BOX DOMAIN-CONTAINING PROTEIN"/>
    <property type="match status" value="1"/>
</dbReference>
<dbReference type="AlphaFoldDB" id="A0A9W7SJF0"/>
<evidence type="ECO:0000256" key="1">
    <source>
        <dbReference type="SAM" id="MobiDB-lite"/>
    </source>
</evidence>
<comment type="caution">
    <text evidence="3">The sequence shown here is derived from an EMBL/GenBank/DDBJ whole genome shotgun (WGS) entry which is preliminary data.</text>
</comment>